<sequence>MVMLTAQSLLKELPAAFPVELELGGTQYQILSVLRFLAGRRIVLHASNESGEFVLKIFAAQGKGQQEYQRELKAHQHCTQADISVAPILQHADDQQGICFIVYAFLPKAVTLNELSEDAFPLIALFDLFGRCHQNQCYQQDPHLDNFVFSNNILYLLDLASVVCPKKRLKMATCLNNLARLMAQFPLEQQEWMLDGLPAYFAARNMPLDPIVEQQLLGKIKKARDYRQTHYLKKQFRSCTMTRYRKSLMLEAAWRGNLSTALAEQPLTVLNKAMQDGIALKKGNSATVVKSELLGQPVVIKRYNMKTPWHFLRRCLRKSRANVSWYNANLLEFLGIATPQPFGFVEQRFLGLRQKAYFICEHIVGRSLADLSDSEIQQPEMLQQISDLFEQLHLHHIYHGDLKATNWLVDNQQKIWLIDLDAMQQITKAGFKRLHKEDQQRFLRNWPVGETRHLLTKAIKA</sequence>
<dbReference type="EMBL" id="MCRI01000054">
    <property type="protein sequence ID" value="ODN65557.1"/>
    <property type="molecule type" value="Genomic_DNA"/>
</dbReference>
<dbReference type="GO" id="GO:0005524">
    <property type="term" value="F:ATP binding"/>
    <property type="evidence" value="ECO:0007669"/>
    <property type="project" value="InterPro"/>
</dbReference>
<feature type="domain" description="Protein kinase" evidence="1">
    <location>
        <begin position="274"/>
        <end position="461"/>
    </location>
</feature>
<organism evidence="2 3">
    <name type="scientific">Methylophaga muralis</name>
    <dbReference type="NCBI Taxonomy" id="291169"/>
    <lineage>
        <taxon>Bacteria</taxon>
        <taxon>Pseudomonadati</taxon>
        <taxon>Pseudomonadota</taxon>
        <taxon>Gammaproteobacteria</taxon>
        <taxon>Thiotrichales</taxon>
        <taxon>Piscirickettsiaceae</taxon>
        <taxon>Methylophaga</taxon>
    </lineage>
</organism>
<evidence type="ECO:0000313" key="3">
    <source>
        <dbReference type="Proteomes" id="UP000094379"/>
    </source>
</evidence>
<dbReference type="Gene3D" id="1.10.510.10">
    <property type="entry name" value="Transferase(Phosphotransferase) domain 1"/>
    <property type="match status" value="1"/>
</dbReference>
<keyword evidence="2" id="KW-0418">Kinase</keyword>
<comment type="caution">
    <text evidence="2">The sequence shown here is derived from an EMBL/GenBank/DDBJ whole genome shotgun (WGS) entry which is preliminary data.</text>
</comment>
<evidence type="ECO:0000259" key="1">
    <source>
        <dbReference type="PROSITE" id="PS50011"/>
    </source>
</evidence>
<dbReference type="Pfam" id="PF06293">
    <property type="entry name" value="Kdo"/>
    <property type="match status" value="1"/>
</dbReference>
<accession>A0A1E3GNG3</accession>
<protein>
    <submittedName>
        <fullName evidence="2">3-deoxy-D-manno-octulosonic-acid kinase</fullName>
    </submittedName>
</protein>
<dbReference type="STRING" id="291169.A9E74_02666"/>
<dbReference type="PROSITE" id="PS50011">
    <property type="entry name" value="PROTEIN_KINASE_DOM"/>
    <property type="match status" value="1"/>
</dbReference>
<dbReference type="Proteomes" id="UP000094379">
    <property type="component" value="Unassembled WGS sequence"/>
</dbReference>
<gene>
    <name evidence="2" type="ORF">A9E74_02666</name>
</gene>
<dbReference type="GO" id="GO:0004672">
    <property type="term" value="F:protein kinase activity"/>
    <property type="evidence" value="ECO:0007669"/>
    <property type="project" value="InterPro"/>
</dbReference>
<reference evidence="2 3" key="1">
    <citation type="submission" date="2016-07" db="EMBL/GenBank/DDBJ databases">
        <title>Draft Genome Sequence of Methylophaga muralis Bur 1.</title>
        <authorList>
            <person name="Vasilenko O.V."/>
            <person name="Doronina N.V."/>
            <person name="Shmareva M.N."/>
            <person name="Tarlachkov S.V."/>
            <person name="Mustakhimov I."/>
            <person name="Trotsenko Y.A."/>
        </authorList>
    </citation>
    <scope>NUCLEOTIDE SEQUENCE [LARGE SCALE GENOMIC DNA]</scope>
    <source>
        <strain evidence="2 3">Bur 1</strain>
    </source>
</reference>
<dbReference type="SUPFAM" id="SSF56112">
    <property type="entry name" value="Protein kinase-like (PK-like)"/>
    <property type="match status" value="2"/>
</dbReference>
<keyword evidence="2" id="KW-0808">Transferase</keyword>
<name>A0A1E3GNG3_9GAMM</name>
<proteinExistence type="predicted"/>
<dbReference type="PATRIC" id="fig|291169.3.peg.2691"/>
<dbReference type="InterPro" id="IPR000719">
    <property type="entry name" value="Prot_kinase_dom"/>
</dbReference>
<dbReference type="AlphaFoldDB" id="A0A1E3GNG3"/>
<keyword evidence="3" id="KW-1185">Reference proteome</keyword>
<evidence type="ECO:0000313" key="2">
    <source>
        <dbReference type="EMBL" id="ODN65557.1"/>
    </source>
</evidence>
<dbReference type="InterPro" id="IPR011009">
    <property type="entry name" value="Kinase-like_dom_sf"/>
</dbReference>